<dbReference type="InterPro" id="IPR017523">
    <property type="entry name" value="Rv3268"/>
</dbReference>
<organism evidence="1 2">
    <name type="scientific">Jatrophihabitans telluris</name>
    <dbReference type="NCBI Taxonomy" id="2038343"/>
    <lineage>
        <taxon>Bacteria</taxon>
        <taxon>Bacillati</taxon>
        <taxon>Actinomycetota</taxon>
        <taxon>Actinomycetes</taxon>
        <taxon>Jatrophihabitantales</taxon>
        <taxon>Jatrophihabitantaceae</taxon>
        <taxon>Jatrophihabitans</taxon>
    </lineage>
</organism>
<dbReference type="SUPFAM" id="SSF56801">
    <property type="entry name" value="Acetyl-CoA synthetase-like"/>
    <property type="match status" value="1"/>
</dbReference>
<sequence length="239" mass="25069">MALTAESAFDARLTADPSAPLLTFYDDETGERAELSARSLGNWVAKTHHLLGDELGLGVGDRAYVSLPVHWLAAPILLGCWFAGLEVVSSAGSASVAFGDAETLLGTDLSGVDEVFAVSLLSMARSAEPPPRMSDYAATVRPHADAWAGVRPQGAPDEAALDGLSRTELGRRATTRAGELGLSAGGRLLWQRAGRFTADGWVDALLAPLIVGGSVVLVRHGDPARLTDRVRTEKVTVTA</sequence>
<reference evidence="1" key="2">
    <citation type="submission" date="2022-05" db="EMBL/GenBank/DDBJ databases">
        <authorList>
            <person name="Kim J.-S."/>
            <person name="Lee K."/>
            <person name="Suh M."/>
            <person name="Eom M."/>
            <person name="Kim J.-S."/>
            <person name="Kim D.-S."/>
            <person name="Ko S.-H."/>
            <person name="Shin Y."/>
            <person name="Lee J.-S."/>
        </authorList>
    </citation>
    <scope>NUCLEOTIDE SEQUENCE</scope>
    <source>
        <strain evidence="1">N237</strain>
    </source>
</reference>
<dbReference type="Proteomes" id="UP001056336">
    <property type="component" value="Chromosome"/>
</dbReference>
<protein>
    <submittedName>
        <fullName evidence="1">TIGR03089 family protein</fullName>
    </submittedName>
</protein>
<gene>
    <name evidence="1" type="ORF">M6D93_14820</name>
</gene>
<proteinExistence type="predicted"/>
<dbReference type="Gene3D" id="3.40.50.12780">
    <property type="entry name" value="N-terminal domain of ligase-like"/>
    <property type="match status" value="1"/>
</dbReference>
<reference evidence="1" key="1">
    <citation type="journal article" date="2018" name="Int. J. Syst. Evol. Microbiol.">
        <title>Jatrophihabitans telluris sp. nov., isolated from sediment soil of lava forest wetlands and the emended description of the genus Jatrophihabitans.</title>
        <authorList>
            <person name="Lee K.C."/>
            <person name="Suh M.K."/>
            <person name="Eom M.K."/>
            <person name="Kim K.K."/>
            <person name="Kim J.S."/>
            <person name="Kim D.S."/>
            <person name="Ko S.H."/>
            <person name="Shin Y.K."/>
            <person name="Lee J.S."/>
        </authorList>
    </citation>
    <scope>NUCLEOTIDE SEQUENCE</scope>
    <source>
        <strain evidence="1">N237</strain>
    </source>
</reference>
<evidence type="ECO:0000313" key="2">
    <source>
        <dbReference type="Proteomes" id="UP001056336"/>
    </source>
</evidence>
<dbReference type="NCBIfam" id="TIGR03089">
    <property type="entry name" value="TIGR03089 family protein"/>
    <property type="match status" value="1"/>
</dbReference>
<accession>A0ABY4QXA5</accession>
<evidence type="ECO:0000313" key="1">
    <source>
        <dbReference type="EMBL" id="UQX87564.1"/>
    </source>
</evidence>
<dbReference type="InterPro" id="IPR042099">
    <property type="entry name" value="ANL_N_sf"/>
</dbReference>
<dbReference type="EMBL" id="CP097332">
    <property type="protein sequence ID" value="UQX87564.1"/>
    <property type="molecule type" value="Genomic_DNA"/>
</dbReference>
<keyword evidence="2" id="KW-1185">Reference proteome</keyword>
<dbReference type="RefSeq" id="WP_249770207.1">
    <property type="nucleotide sequence ID" value="NZ_CP097332.1"/>
</dbReference>
<name>A0ABY4QXA5_9ACTN</name>